<dbReference type="AlphaFoldDB" id="A0A448YMB7"/>
<evidence type="ECO:0000256" key="7">
    <source>
        <dbReference type="ARBA" id="ARBA00011738"/>
    </source>
</evidence>
<evidence type="ECO:0000256" key="2">
    <source>
        <dbReference type="ARBA" id="ARBA00001936"/>
    </source>
</evidence>
<evidence type="ECO:0000259" key="13">
    <source>
        <dbReference type="PROSITE" id="PS51831"/>
    </source>
</evidence>
<name>A0A448YMB7_BRENA</name>
<comment type="cofactor">
    <cofactor evidence="4">
        <name>Mg(2+)</name>
        <dbReference type="ChEBI" id="CHEBI:18420"/>
    </cofactor>
</comment>
<dbReference type="Pfam" id="PF13023">
    <property type="entry name" value="HD_3"/>
    <property type="match status" value="1"/>
</dbReference>
<comment type="function">
    <text evidence="5">Catalyzes the dephosphorylation of the nucleoside 5'-monophosphates deoxyadenosine monophosphate (dAMP), deoxycytidine monophosphate (dCMP), deoxyguanosine monophosphate (dGMP) and deoxythymidine monophosphate (dTMP).</text>
</comment>
<dbReference type="GO" id="GO:0009159">
    <property type="term" value="P:deoxyribonucleoside monophosphate catabolic process"/>
    <property type="evidence" value="ECO:0007669"/>
    <property type="project" value="UniProtKB-ARBA"/>
</dbReference>
<dbReference type="Proteomes" id="UP000290900">
    <property type="component" value="Unassembled WGS sequence"/>
</dbReference>
<reference evidence="14 15" key="1">
    <citation type="submission" date="2018-12" db="EMBL/GenBank/DDBJ databases">
        <authorList>
            <person name="Tiukova I."/>
            <person name="Dainat J."/>
        </authorList>
    </citation>
    <scope>NUCLEOTIDE SEQUENCE [LARGE SCALE GENOMIC DNA]</scope>
</reference>
<dbReference type="InterPro" id="IPR006674">
    <property type="entry name" value="HD_domain"/>
</dbReference>
<dbReference type="GO" id="GO:0005737">
    <property type="term" value="C:cytoplasm"/>
    <property type="evidence" value="ECO:0007669"/>
    <property type="project" value="TreeGrafter"/>
</dbReference>
<dbReference type="FunFam" id="1.10.3210.10:FF:000011">
    <property type="entry name" value="HD domain-containing protein 2"/>
    <property type="match status" value="1"/>
</dbReference>
<dbReference type="InterPro" id="IPR003607">
    <property type="entry name" value="HD/PDEase_dom"/>
</dbReference>
<evidence type="ECO:0000256" key="1">
    <source>
        <dbReference type="ARBA" id="ARBA00001638"/>
    </source>
</evidence>
<dbReference type="OrthoDB" id="10254258at2759"/>
<dbReference type="SMART" id="SM00471">
    <property type="entry name" value="HDc"/>
    <property type="match status" value="1"/>
</dbReference>
<keyword evidence="11" id="KW-0460">Magnesium</keyword>
<evidence type="ECO:0000256" key="6">
    <source>
        <dbReference type="ARBA" id="ARBA00009999"/>
    </source>
</evidence>
<evidence type="ECO:0000313" key="15">
    <source>
        <dbReference type="Proteomes" id="UP000290900"/>
    </source>
</evidence>
<keyword evidence="12" id="KW-0170">Cobalt</keyword>
<dbReference type="PANTHER" id="PTHR11845:SF13">
    <property type="entry name" value="5'-DEOXYNUCLEOTIDASE HDDC2"/>
    <property type="match status" value="1"/>
</dbReference>
<comment type="cofactor">
    <cofactor evidence="2">
        <name>Mn(2+)</name>
        <dbReference type="ChEBI" id="CHEBI:29035"/>
    </cofactor>
</comment>
<evidence type="ECO:0000313" key="14">
    <source>
        <dbReference type="EMBL" id="VEU22095.1"/>
    </source>
</evidence>
<accession>A0A448YMB7</accession>
<comment type="similarity">
    <text evidence="6">Belongs to the HDDC2 family.</text>
</comment>
<protein>
    <recommendedName>
        <fullName evidence="8">5'-deoxynucleotidase</fullName>
        <ecNumber evidence="8">3.1.3.89</ecNumber>
    </recommendedName>
</protein>
<comment type="subunit">
    <text evidence="7">Homodimer.</text>
</comment>
<organism evidence="14 15">
    <name type="scientific">Brettanomyces naardenensis</name>
    <name type="common">Yeast</name>
    <dbReference type="NCBI Taxonomy" id="13370"/>
    <lineage>
        <taxon>Eukaryota</taxon>
        <taxon>Fungi</taxon>
        <taxon>Dikarya</taxon>
        <taxon>Ascomycota</taxon>
        <taxon>Saccharomycotina</taxon>
        <taxon>Pichiomycetes</taxon>
        <taxon>Pichiales</taxon>
        <taxon>Pichiaceae</taxon>
        <taxon>Brettanomyces</taxon>
    </lineage>
</organism>
<evidence type="ECO:0000256" key="8">
    <source>
        <dbReference type="ARBA" id="ARBA00012964"/>
    </source>
</evidence>
<feature type="domain" description="HD" evidence="13">
    <location>
        <begin position="62"/>
        <end position="175"/>
    </location>
</feature>
<dbReference type="InParanoid" id="A0A448YMB7"/>
<evidence type="ECO:0000256" key="3">
    <source>
        <dbReference type="ARBA" id="ARBA00001941"/>
    </source>
</evidence>
<dbReference type="GO" id="GO:0046872">
    <property type="term" value="F:metal ion binding"/>
    <property type="evidence" value="ECO:0007669"/>
    <property type="project" value="UniProtKB-KW"/>
</dbReference>
<evidence type="ECO:0000256" key="9">
    <source>
        <dbReference type="ARBA" id="ARBA00022723"/>
    </source>
</evidence>
<evidence type="ECO:0000256" key="10">
    <source>
        <dbReference type="ARBA" id="ARBA00022801"/>
    </source>
</evidence>
<evidence type="ECO:0000256" key="5">
    <source>
        <dbReference type="ARBA" id="ARBA00004074"/>
    </source>
</evidence>
<keyword evidence="10" id="KW-0378">Hydrolase</keyword>
<gene>
    <name evidence="14" type="ORF">BRENAR_LOCUS2827</name>
</gene>
<dbReference type="FunCoup" id="A0A448YMB7">
    <property type="interactions" value="527"/>
</dbReference>
<keyword evidence="9" id="KW-0479">Metal-binding</keyword>
<comment type="cofactor">
    <cofactor evidence="3">
        <name>Co(2+)</name>
        <dbReference type="ChEBI" id="CHEBI:48828"/>
    </cofactor>
</comment>
<dbReference type="InterPro" id="IPR039356">
    <property type="entry name" value="YfbR/HDDC2"/>
</dbReference>
<dbReference type="EMBL" id="CAACVR010000017">
    <property type="protein sequence ID" value="VEU22095.1"/>
    <property type="molecule type" value="Genomic_DNA"/>
</dbReference>
<dbReference type="EC" id="3.1.3.89" evidence="8"/>
<evidence type="ECO:0000256" key="4">
    <source>
        <dbReference type="ARBA" id="ARBA00001946"/>
    </source>
</evidence>
<proteinExistence type="inferred from homology"/>
<dbReference type="GO" id="GO:0002953">
    <property type="term" value="F:5'-deoxynucleotidase activity"/>
    <property type="evidence" value="ECO:0007669"/>
    <property type="project" value="UniProtKB-EC"/>
</dbReference>
<dbReference type="Gene3D" id="1.10.3210.10">
    <property type="entry name" value="Hypothetical protein af1432"/>
    <property type="match status" value="1"/>
</dbReference>
<evidence type="ECO:0000256" key="11">
    <source>
        <dbReference type="ARBA" id="ARBA00022842"/>
    </source>
</evidence>
<sequence>MTHTQWEPRDQVPKPILDLLKPEHGDAKNYNYITAFYQIVSLLKQQKRTGWIDKKVPDPESIADHMYRMSIIAMSLNRDSLEKDGKKPDLSQCVKIALVHDIAESLVGDIVPHDVDVGKEEKHDREYRTIQFLSETIKPYNEEFSKEITNLWLDYEYQRTLEGTIVKDIDKYELLIQTFEYERLHNVRLDEFFSCRSVIKHIEIQNLADKLLQEREEWIEREDA</sequence>
<evidence type="ECO:0000256" key="12">
    <source>
        <dbReference type="ARBA" id="ARBA00023285"/>
    </source>
</evidence>
<comment type="catalytic activity">
    <reaction evidence="1">
        <text>a 2'-deoxyribonucleoside 5'-phosphate + H2O = a 2'-deoxyribonucleoside + phosphate</text>
        <dbReference type="Rhea" id="RHEA:36167"/>
        <dbReference type="ChEBI" id="CHEBI:15377"/>
        <dbReference type="ChEBI" id="CHEBI:18274"/>
        <dbReference type="ChEBI" id="CHEBI:43474"/>
        <dbReference type="ChEBI" id="CHEBI:65317"/>
        <dbReference type="EC" id="3.1.3.89"/>
    </reaction>
</comment>
<dbReference type="PROSITE" id="PS51831">
    <property type="entry name" value="HD"/>
    <property type="match status" value="1"/>
</dbReference>
<dbReference type="SUPFAM" id="SSF109604">
    <property type="entry name" value="HD-domain/PDEase-like"/>
    <property type="match status" value="1"/>
</dbReference>
<keyword evidence="15" id="KW-1185">Reference proteome</keyword>
<dbReference type="STRING" id="13370.A0A448YMB7"/>
<dbReference type="PANTHER" id="PTHR11845">
    <property type="entry name" value="5'-DEOXYNUCLEOTIDASE HDDC2"/>
    <property type="match status" value="1"/>
</dbReference>